<keyword evidence="3" id="KW-1185">Reference proteome</keyword>
<comment type="caution">
    <text evidence="2">The sequence shown here is derived from an EMBL/GenBank/DDBJ whole genome shotgun (WGS) entry which is preliminary data.</text>
</comment>
<evidence type="ECO:0000313" key="2">
    <source>
        <dbReference type="EMBL" id="CAD8121532.1"/>
    </source>
</evidence>
<name>A0A8S1R351_9CILI</name>
<keyword evidence="1" id="KW-1133">Transmembrane helix</keyword>
<dbReference type="Proteomes" id="UP000692954">
    <property type="component" value="Unassembled WGS sequence"/>
</dbReference>
<reference evidence="2" key="1">
    <citation type="submission" date="2021-01" db="EMBL/GenBank/DDBJ databases">
        <authorList>
            <consortium name="Genoscope - CEA"/>
            <person name="William W."/>
        </authorList>
    </citation>
    <scope>NUCLEOTIDE SEQUENCE</scope>
</reference>
<organism evidence="2 3">
    <name type="scientific">Paramecium sonneborni</name>
    <dbReference type="NCBI Taxonomy" id="65129"/>
    <lineage>
        <taxon>Eukaryota</taxon>
        <taxon>Sar</taxon>
        <taxon>Alveolata</taxon>
        <taxon>Ciliophora</taxon>
        <taxon>Intramacronucleata</taxon>
        <taxon>Oligohymenophorea</taxon>
        <taxon>Peniculida</taxon>
        <taxon>Parameciidae</taxon>
        <taxon>Paramecium</taxon>
    </lineage>
</organism>
<proteinExistence type="predicted"/>
<keyword evidence="1" id="KW-0812">Transmembrane</keyword>
<protein>
    <submittedName>
        <fullName evidence="2">Uncharacterized protein</fullName>
    </submittedName>
</protein>
<gene>
    <name evidence="2" type="ORF">PSON_ATCC_30995.1.T1330001</name>
</gene>
<sequence>MIIIQMDVFLNVDIKQKAKKNVMIVTRFFMIVALNININLIRIELIARKEFALIMRIPFKPTKMRVQMWIEIKNGCILCKIDPNYKSQKKIKIIQVLVINVRIILCTHPHKVRNVIKDIFLEILDVINVQRNRMNILPIILNQAKFMIAQYVRGQY</sequence>
<accession>A0A8S1R351</accession>
<keyword evidence="1" id="KW-0472">Membrane</keyword>
<evidence type="ECO:0000256" key="1">
    <source>
        <dbReference type="SAM" id="Phobius"/>
    </source>
</evidence>
<dbReference type="EMBL" id="CAJJDN010000133">
    <property type="protein sequence ID" value="CAD8121532.1"/>
    <property type="molecule type" value="Genomic_DNA"/>
</dbReference>
<feature type="transmembrane region" description="Helical" evidence="1">
    <location>
        <begin position="21"/>
        <end position="41"/>
    </location>
</feature>
<evidence type="ECO:0000313" key="3">
    <source>
        <dbReference type="Proteomes" id="UP000692954"/>
    </source>
</evidence>
<dbReference type="AlphaFoldDB" id="A0A8S1R351"/>